<feature type="transmembrane region" description="Helical" evidence="1">
    <location>
        <begin position="64"/>
        <end position="86"/>
    </location>
</feature>
<feature type="transmembrane region" description="Helical" evidence="1">
    <location>
        <begin position="35"/>
        <end position="52"/>
    </location>
</feature>
<dbReference type="NCBIfam" id="TIGR00254">
    <property type="entry name" value="GGDEF"/>
    <property type="match status" value="1"/>
</dbReference>
<proteinExistence type="predicted"/>
<dbReference type="EMBL" id="JAAEEH010000008">
    <property type="protein sequence ID" value="NDL67022.1"/>
    <property type="molecule type" value="Genomic_DNA"/>
</dbReference>
<gene>
    <name evidence="4" type="ORF">GXN74_04575</name>
</gene>
<feature type="transmembrane region" description="Helical" evidence="1">
    <location>
        <begin position="6"/>
        <end position="26"/>
    </location>
</feature>
<accession>A0A7X5KNS0</accession>
<dbReference type="InterPro" id="IPR035965">
    <property type="entry name" value="PAS-like_dom_sf"/>
</dbReference>
<feature type="transmembrane region" description="Helical" evidence="1">
    <location>
        <begin position="180"/>
        <end position="199"/>
    </location>
</feature>
<feature type="domain" description="PAC" evidence="2">
    <location>
        <begin position="296"/>
        <end position="349"/>
    </location>
</feature>
<keyword evidence="1" id="KW-0472">Membrane</keyword>
<dbReference type="Pfam" id="PF16927">
    <property type="entry name" value="HisKA_7TM"/>
    <property type="match status" value="1"/>
</dbReference>
<dbReference type="Proteomes" id="UP000461585">
    <property type="component" value="Unassembled WGS sequence"/>
</dbReference>
<name>A0A7X5KNS0_9FIRM</name>
<dbReference type="Gene3D" id="3.30.450.20">
    <property type="entry name" value="PAS domain"/>
    <property type="match status" value="1"/>
</dbReference>
<dbReference type="NCBIfam" id="TIGR00229">
    <property type="entry name" value="sensory_box"/>
    <property type="match status" value="1"/>
</dbReference>
<organism evidence="4 5">
    <name type="scientific">Anaerotalea alkaliphila</name>
    <dbReference type="NCBI Taxonomy" id="2662126"/>
    <lineage>
        <taxon>Bacteria</taxon>
        <taxon>Bacillati</taxon>
        <taxon>Bacillota</taxon>
        <taxon>Clostridia</taxon>
        <taxon>Eubacteriales</taxon>
        <taxon>Anaerotalea</taxon>
    </lineage>
</organism>
<evidence type="ECO:0000313" key="4">
    <source>
        <dbReference type="EMBL" id="NDL67022.1"/>
    </source>
</evidence>
<dbReference type="Gene3D" id="3.30.70.270">
    <property type="match status" value="1"/>
</dbReference>
<feature type="transmembrane region" description="Helical" evidence="1">
    <location>
        <begin position="144"/>
        <end position="168"/>
    </location>
</feature>
<dbReference type="PROSITE" id="PS50113">
    <property type="entry name" value="PAC"/>
    <property type="match status" value="1"/>
</dbReference>
<dbReference type="CDD" id="cd01949">
    <property type="entry name" value="GGDEF"/>
    <property type="match status" value="1"/>
</dbReference>
<dbReference type="GO" id="GO:0005886">
    <property type="term" value="C:plasma membrane"/>
    <property type="evidence" value="ECO:0007669"/>
    <property type="project" value="TreeGrafter"/>
</dbReference>
<feature type="transmembrane region" description="Helical" evidence="1">
    <location>
        <begin position="98"/>
        <end position="115"/>
    </location>
</feature>
<evidence type="ECO:0000259" key="2">
    <source>
        <dbReference type="PROSITE" id="PS50113"/>
    </source>
</evidence>
<dbReference type="GO" id="GO:0052621">
    <property type="term" value="F:diguanylate cyclase activity"/>
    <property type="evidence" value="ECO:0007669"/>
    <property type="project" value="TreeGrafter"/>
</dbReference>
<dbReference type="RefSeq" id="WP_162369746.1">
    <property type="nucleotide sequence ID" value="NZ_JAAEEH010000008.1"/>
</dbReference>
<evidence type="ECO:0000256" key="1">
    <source>
        <dbReference type="SAM" id="Phobius"/>
    </source>
</evidence>
<dbReference type="InterPro" id="IPR000700">
    <property type="entry name" value="PAS-assoc_C"/>
</dbReference>
<dbReference type="SUPFAM" id="SSF55073">
    <property type="entry name" value="Nucleotide cyclase"/>
    <property type="match status" value="1"/>
</dbReference>
<feature type="domain" description="GGDEF" evidence="3">
    <location>
        <begin position="381"/>
        <end position="514"/>
    </location>
</feature>
<dbReference type="CDD" id="cd00130">
    <property type="entry name" value="PAS"/>
    <property type="match status" value="1"/>
</dbReference>
<reference evidence="4 5" key="1">
    <citation type="submission" date="2020-01" db="EMBL/GenBank/DDBJ databases">
        <title>Anaeroalcalibacter tamaniensis gen. nov., sp. nov., moderately halophilic strictly anaerobic fermenter bacterium from mud volcano of Taman peninsula.</title>
        <authorList>
            <person name="Frolova A."/>
            <person name="Merkel A.Y."/>
            <person name="Slobodkin A.I."/>
        </authorList>
    </citation>
    <scope>NUCLEOTIDE SEQUENCE [LARGE SCALE GENOMIC DNA]</scope>
    <source>
        <strain evidence="4 5">F-3ap</strain>
    </source>
</reference>
<dbReference type="InterPro" id="IPR043128">
    <property type="entry name" value="Rev_trsase/Diguanyl_cyclase"/>
</dbReference>
<dbReference type="Pfam" id="PF00990">
    <property type="entry name" value="GGDEF"/>
    <property type="match status" value="1"/>
</dbReference>
<dbReference type="InterPro" id="IPR031621">
    <property type="entry name" value="HisKA_7TM"/>
</dbReference>
<evidence type="ECO:0000259" key="3">
    <source>
        <dbReference type="PROSITE" id="PS50887"/>
    </source>
</evidence>
<dbReference type="SMART" id="SM00267">
    <property type="entry name" value="GGDEF"/>
    <property type="match status" value="1"/>
</dbReference>
<keyword evidence="5" id="KW-1185">Reference proteome</keyword>
<dbReference type="InterPro" id="IPR000014">
    <property type="entry name" value="PAS"/>
</dbReference>
<dbReference type="SUPFAM" id="SSF55785">
    <property type="entry name" value="PYP-like sensor domain (PAS domain)"/>
    <property type="match status" value="1"/>
</dbReference>
<comment type="caution">
    <text evidence="4">The sequence shown here is derived from an EMBL/GenBank/DDBJ whole genome shotgun (WGS) entry which is preliminary data.</text>
</comment>
<dbReference type="Pfam" id="PF08448">
    <property type="entry name" value="PAS_4"/>
    <property type="match status" value="1"/>
</dbReference>
<keyword evidence="1" id="KW-0812">Transmembrane</keyword>
<protein>
    <submittedName>
        <fullName evidence="4">Diguanylate cyclase</fullName>
    </submittedName>
</protein>
<dbReference type="InterPro" id="IPR029787">
    <property type="entry name" value="Nucleotide_cyclase"/>
</dbReference>
<dbReference type="PANTHER" id="PTHR45138:SF9">
    <property type="entry name" value="DIGUANYLATE CYCLASE DGCM-RELATED"/>
    <property type="match status" value="1"/>
</dbReference>
<dbReference type="InterPro" id="IPR013656">
    <property type="entry name" value="PAS_4"/>
</dbReference>
<dbReference type="FunFam" id="3.30.70.270:FF:000001">
    <property type="entry name" value="Diguanylate cyclase domain protein"/>
    <property type="match status" value="1"/>
</dbReference>
<keyword evidence="1" id="KW-1133">Transmembrane helix</keyword>
<dbReference type="InterPro" id="IPR000160">
    <property type="entry name" value="GGDEF_dom"/>
</dbReference>
<dbReference type="InterPro" id="IPR050469">
    <property type="entry name" value="Diguanylate_Cyclase"/>
</dbReference>
<dbReference type="AlphaFoldDB" id="A0A7X5KNS0"/>
<sequence length="514" mass="58601">MLRTAITLYLFSTVLATAFFTSYVLVTSRARYRKYLSAMVFSLCLYLFGYLMELQSTDLDRMYFWNQVQYFGLPFYPSLWLAVVLFYARRIKTLGRPLLAVLFFVPAFTFLLRLTNPLHHLYYRSIHISGSGEFPLLHLQKGPWYYVQSLHALVCMLAACWILYRLFMQSGNSPTDRLRLLLHLNASLLPFLGLGLILVDFGGNGLDYGALLAPVSLSIMIYTVFRFDFLELLSLARESIFENSRDAMLVLDNDLRILDHNKEAEALLSPDQGALLNRPLQDAIRTRPDLASRFTEDSPWSFLLDNQGLDKWYEVTTSPLKNHMGRSVGILKNIRDVTDRKKLEQELQKLATIDGLSGLYNRRRFMEVAQMEFLRTKRSQKAFSILMVDLDHFKRINDTYGHGAGDEVIRAMGRLLRNTFRKTDSCGRLGGEEFAVLLPDTGSADAFHVAEIFRKETARTLIPYGDRTLAVTASIGVATFSGSPQDLDNLLQQADEALYTSKVQGRNKTTGAFR</sequence>
<evidence type="ECO:0000313" key="5">
    <source>
        <dbReference type="Proteomes" id="UP000461585"/>
    </source>
</evidence>
<dbReference type="GO" id="GO:1902201">
    <property type="term" value="P:negative regulation of bacterial-type flagellum-dependent cell motility"/>
    <property type="evidence" value="ECO:0007669"/>
    <property type="project" value="TreeGrafter"/>
</dbReference>
<dbReference type="PROSITE" id="PS50887">
    <property type="entry name" value="GGDEF"/>
    <property type="match status" value="1"/>
</dbReference>
<dbReference type="GO" id="GO:0043709">
    <property type="term" value="P:cell adhesion involved in single-species biofilm formation"/>
    <property type="evidence" value="ECO:0007669"/>
    <property type="project" value="TreeGrafter"/>
</dbReference>
<dbReference type="PANTHER" id="PTHR45138">
    <property type="entry name" value="REGULATORY COMPONENTS OF SENSORY TRANSDUCTION SYSTEM"/>
    <property type="match status" value="1"/>
</dbReference>